<accession>A0A9N9NSN6</accession>
<gene>
    <name evidence="1" type="ORF">RFULGI_LOCUS14252</name>
</gene>
<reference evidence="1" key="1">
    <citation type="submission" date="2021-06" db="EMBL/GenBank/DDBJ databases">
        <authorList>
            <person name="Kallberg Y."/>
            <person name="Tangrot J."/>
            <person name="Rosling A."/>
        </authorList>
    </citation>
    <scope>NUCLEOTIDE SEQUENCE</scope>
    <source>
        <strain evidence="1">IN212</strain>
    </source>
</reference>
<evidence type="ECO:0000313" key="1">
    <source>
        <dbReference type="EMBL" id="CAG8760240.1"/>
    </source>
</evidence>
<keyword evidence="2" id="KW-1185">Reference proteome</keyword>
<feature type="non-terminal residue" evidence="1">
    <location>
        <position position="1"/>
    </location>
</feature>
<sequence>YIIISALDLFGDDFYKVFQICELVIPLYISFHQIVEEFLKNALKLGFVVEKIIIMSVDMKDKI</sequence>
<dbReference type="EMBL" id="CAJVPZ010040755">
    <property type="protein sequence ID" value="CAG8760240.1"/>
    <property type="molecule type" value="Genomic_DNA"/>
</dbReference>
<feature type="non-terminal residue" evidence="1">
    <location>
        <position position="63"/>
    </location>
</feature>
<protein>
    <submittedName>
        <fullName evidence="1">12824_t:CDS:1</fullName>
    </submittedName>
</protein>
<dbReference type="Proteomes" id="UP000789396">
    <property type="component" value="Unassembled WGS sequence"/>
</dbReference>
<evidence type="ECO:0000313" key="2">
    <source>
        <dbReference type="Proteomes" id="UP000789396"/>
    </source>
</evidence>
<dbReference type="AlphaFoldDB" id="A0A9N9NSN6"/>
<organism evidence="1 2">
    <name type="scientific">Racocetra fulgida</name>
    <dbReference type="NCBI Taxonomy" id="60492"/>
    <lineage>
        <taxon>Eukaryota</taxon>
        <taxon>Fungi</taxon>
        <taxon>Fungi incertae sedis</taxon>
        <taxon>Mucoromycota</taxon>
        <taxon>Glomeromycotina</taxon>
        <taxon>Glomeromycetes</taxon>
        <taxon>Diversisporales</taxon>
        <taxon>Gigasporaceae</taxon>
        <taxon>Racocetra</taxon>
    </lineage>
</organism>
<proteinExistence type="predicted"/>
<comment type="caution">
    <text evidence="1">The sequence shown here is derived from an EMBL/GenBank/DDBJ whole genome shotgun (WGS) entry which is preliminary data.</text>
</comment>
<name>A0A9N9NSN6_9GLOM</name>